<sequence>MAGGSNAELRERVARMEDFLVVMPHLGGMLIMDEGSPCFVPFSKAKKGRVSRMSAIQVLEESEGSDGGEKSYLDALVGKGAAVPKAAGNMSGDMQAGGLNAEA</sequence>
<gene>
    <name evidence="1" type="ORF">F0562_013747</name>
</gene>
<evidence type="ECO:0000313" key="2">
    <source>
        <dbReference type="Proteomes" id="UP000325577"/>
    </source>
</evidence>
<dbReference type="Proteomes" id="UP000325577">
    <property type="component" value="Linkage Group LG6"/>
</dbReference>
<reference evidence="1 2" key="1">
    <citation type="submission" date="2019-09" db="EMBL/GenBank/DDBJ databases">
        <title>A chromosome-level genome assembly of the Chinese tupelo Nyssa sinensis.</title>
        <authorList>
            <person name="Yang X."/>
            <person name="Kang M."/>
            <person name="Yang Y."/>
            <person name="Xiong H."/>
            <person name="Wang M."/>
            <person name="Zhang Z."/>
            <person name="Wang Z."/>
            <person name="Wu H."/>
            <person name="Ma T."/>
            <person name="Liu J."/>
            <person name="Xi Z."/>
        </authorList>
    </citation>
    <scope>NUCLEOTIDE SEQUENCE [LARGE SCALE GENOMIC DNA]</scope>
    <source>
        <strain evidence="1">J267</strain>
        <tissue evidence="1">Leaf</tissue>
    </source>
</reference>
<dbReference type="EMBL" id="CM018049">
    <property type="protein sequence ID" value="KAA8519491.1"/>
    <property type="molecule type" value="Genomic_DNA"/>
</dbReference>
<dbReference type="AlphaFoldDB" id="A0A5J4ZQX9"/>
<protein>
    <submittedName>
        <fullName evidence="1">Uncharacterized protein</fullName>
    </submittedName>
</protein>
<evidence type="ECO:0000313" key="1">
    <source>
        <dbReference type="EMBL" id="KAA8519491.1"/>
    </source>
</evidence>
<keyword evidence="2" id="KW-1185">Reference proteome</keyword>
<organism evidence="1 2">
    <name type="scientific">Nyssa sinensis</name>
    <dbReference type="NCBI Taxonomy" id="561372"/>
    <lineage>
        <taxon>Eukaryota</taxon>
        <taxon>Viridiplantae</taxon>
        <taxon>Streptophyta</taxon>
        <taxon>Embryophyta</taxon>
        <taxon>Tracheophyta</taxon>
        <taxon>Spermatophyta</taxon>
        <taxon>Magnoliopsida</taxon>
        <taxon>eudicotyledons</taxon>
        <taxon>Gunneridae</taxon>
        <taxon>Pentapetalae</taxon>
        <taxon>asterids</taxon>
        <taxon>Cornales</taxon>
        <taxon>Nyssaceae</taxon>
        <taxon>Nyssa</taxon>
    </lineage>
</organism>
<accession>A0A5J4ZQX9</accession>
<proteinExistence type="predicted"/>
<name>A0A5J4ZQX9_9ASTE</name>